<dbReference type="PANTHER" id="PTHR47691">
    <property type="entry name" value="REGULATOR-RELATED"/>
    <property type="match status" value="1"/>
</dbReference>
<feature type="compositionally biased region" description="Low complexity" evidence="1">
    <location>
        <begin position="1"/>
        <end position="14"/>
    </location>
</feature>
<protein>
    <submittedName>
        <fullName evidence="3">Helix-turn-helix transcriptional regulator</fullName>
    </submittedName>
</protein>
<feature type="region of interest" description="Disordered" evidence="1">
    <location>
        <begin position="1"/>
        <end position="21"/>
    </location>
</feature>
<evidence type="ECO:0000313" key="3">
    <source>
        <dbReference type="EMBL" id="MBR7837106.1"/>
    </source>
</evidence>
<dbReference type="PANTHER" id="PTHR47691:SF3">
    <property type="entry name" value="HTH-TYPE TRANSCRIPTIONAL REGULATOR RV0890C-RELATED"/>
    <property type="match status" value="1"/>
</dbReference>
<dbReference type="SUPFAM" id="SSF48452">
    <property type="entry name" value="TPR-like"/>
    <property type="match status" value="1"/>
</dbReference>
<proteinExistence type="predicted"/>
<dbReference type="Gene3D" id="3.40.50.300">
    <property type="entry name" value="P-loop containing nucleotide triphosphate hydrolases"/>
    <property type="match status" value="1"/>
</dbReference>
<keyword evidence="4" id="KW-1185">Reference proteome</keyword>
<dbReference type="CDD" id="cd00093">
    <property type="entry name" value="HTH_XRE"/>
    <property type="match status" value="1"/>
</dbReference>
<dbReference type="SUPFAM" id="SSF52540">
    <property type="entry name" value="P-loop containing nucleoside triphosphate hydrolases"/>
    <property type="match status" value="1"/>
</dbReference>
<feature type="compositionally biased region" description="Pro residues" evidence="1">
    <location>
        <begin position="122"/>
        <end position="133"/>
    </location>
</feature>
<dbReference type="AlphaFoldDB" id="A0A941ETN6"/>
<dbReference type="InterPro" id="IPR001387">
    <property type="entry name" value="Cro/C1-type_HTH"/>
</dbReference>
<evidence type="ECO:0000256" key="1">
    <source>
        <dbReference type="SAM" id="MobiDB-lite"/>
    </source>
</evidence>
<dbReference type="InterPro" id="IPR011990">
    <property type="entry name" value="TPR-like_helical_dom_sf"/>
</dbReference>
<feature type="domain" description="HTH cro/C1-type" evidence="2">
    <location>
        <begin position="48"/>
        <end position="90"/>
    </location>
</feature>
<dbReference type="EMBL" id="JAGSOG010000181">
    <property type="protein sequence ID" value="MBR7837106.1"/>
    <property type="molecule type" value="Genomic_DNA"/>
</dbReference>
<evidence type="ECO:0000313" key="4">
    <source>
        <dbReference type="Proteomes" id="UP000675781"/>
    </source>
</evidence>
<reference evidence="3" key="1">
    <citation type="submission" date="2021-04" db="EMBL/GenBank/DDBJ databases">
        <title>Genome based classification of Actinospica acidithermotolerans sp. nov., an actinobacterium isolated from an Indonesian hot spring.</title>
        <authorList>
            <person name="Kusuma A.B."/>
            <person name="Putra K.E."/>
            <person name="Nafisah S."/>
            <person name="Loh J."/>
            <person name="Nouioui I."/>
            <person name="Goodfellow M."/>
        </authorList>
    </citation>
    <scope>NUCLEOTIDE SEQUENCE</scope>
    <source>
        <strain evidence="3">CSCA 57</strain>
    </source>
</reference>
<dbReference type="Proteomes" id="UP000675781">
    <property type="component" value="Unassembled WGS sequence"/>
</dbReference>
<dbReference type="PRINTS" id="PR00364">
    <property type="entry name" value="DISEASERSIST"/>
</dbReference>
<feature type="compositionally biased region" description="Low complexity" evidence="1">
    <location>
        <begin position="109"/>
        <end position="121"/>
    </location>
</feature>
<organism evidence="3 4">
    <name type="scientific">Actinospica durhamensis</name>
    <dbReference type="NCBI Taxonomy" id="1508375"/>
    <lineage>
        <taxon>Bacteria</taxon>
        <taxon>Bacillati</taxon>
        <taxon>Actinomycetota</taxon>
        <taxon>Actinomycetes</taxon>
        <taxon>Catenulisporales</taxon>
        <taxon>Actinospicaceae</taxon>
        <taxon>Actinospica</taxon>
    </lineage>
</organism>
<feature type="region of interest" description="Disordered" evidence="1">
    <location>
        <begin position="106"/>
        <end position="135"/>
    </location>
</feature>
<sequence length="792" mass="84130">MSPIQAAGAPSGGAPDPPPDAALAQLAQELGRVLLRAERRAGHPIDRAELAGRLFVSPASLYAYLNGTTLPNSTMFDRILRELEVTGAEAGRLGTLRDQVELGRRTRRAAAAAPGTPSLAQPQPPPPPVPRELPQPAAHFVGRAAELARLDGLLARASSGAAAVAVISGAPGIGKTTLALWWAHRVKDRFPDGQLYVDLRGFDVLGPAEPGEALRGFLSALGVGDQAMPAGLEAKAALFRSVVAERRVLVVADNAQSAEQVRALLPGTSAGFVLATSRNRLTGLAVRQHATLLDLGALASRDALALLEERIGGERVAAEPGSAQALADACAGLPLALALTAARAAASPDRPLEALAVDLRQAEARLDLLDLGEADLDLRTVFAWSCARLPEQTARLFRLLGVHAGPTLDGFACAALLELPGPPRAQLDQLVSASLLGEPTPGRFTMHDLLRLYAAESAQRTDGAYATRAAVERVLDFYLDAVGAANALLQPDFPLKPPAPRPADAPALPPLKDYREALAWFEAEIDTLQSAITHAAAHGLESRAWRLAWACAVFLRRTGRREQRADIQSVALDAATRVGDQRARAVSLRLLADAFARLDRFPEARAQLEEAARLCTDLGADEELVATHLSITRLEDAAGFLTVALRHARSALVLAEQVGHLPGLADGLTAVAKQLTRVGWHREALPLARRALELFEQSGNLEGQADVLLAIGHIGHALGDAETAREACERSAELDRRLGDRYWLARVLELLAVLDLESGDEEGCQARLTEALAALESIGHPYTEAIRARLTM</sequence>
<dbReference type="SMART" id="SM00530">
    <property type="entry name" value="HTH_XRE"/>
    <property type="match status" value="1"/>
</dbReference>
<dbReference type="InterPro" id="IPR027417">
    <property type="entry name" value="P-loop_NTPase"/>
</dbReference>
<gene>
    <name evidence="3" type="ORF">KDL01_27765</name>
</gene>
<dbReference type="PROSITE" id="PS50943">
    <property type="entry name" value="HTH_CROC1"/>
    <property type="match status" value="1"/>
</dbReference>
<name>A0A941ETN6_9ACTN</name>
<comment type="caution">
    <text evidence="3">The sequence shown here is derived from an EMBL/GenBank/DDBJ whole genome shotgun (WGS) entry which is preliminary data.</text>
</comment>
<dbReference type="Gene3D" id="1.25.40.10">
    <property type="entry name" value="Tetratricopeptide repeat domain"/>
    <property type="match status" value="1"/>
</dbReference>
<accession>A0A941ETN6</accession>
<evidence type="ECO:0000259" key="2">
    <source>
        <dbReference type="PROSITE" id="PS50943"/>
    </source>
</evidence>
<dbReference type="RefSeq" id="WP_212531575.1">
    <property type="nucleotide sequence ID" value="NZ_JAGSOG010000181.1"/>
</dbReference>